<dbReference type="EMBL" id="LR797180">
    <property type="protein sequence ID" value="CAB4191955.1"/>
    <property type="molecule type" value="Genomic_DNA"/>
</dbReference>
<feature type="compositionally biased region" description="Basic and acidic residues" evidence="1">
    <location>
        <begin position="77"/>
        <end position="98"/>
    </location>
</feature>
<gene>
    <name evidence="8" type="ORF">UFOVP1031_9</name>
    <name evidence="9" type="ORF">UFOVP1172_126</name>
    <name evidence="10" type="ORF">UFOVP1240_31</name>
    <name evidence="11" type="ORF">UFOVP1486_88</name>
    <name evidence="13" type="ORF">UFOVP1578_81</name>
    <name evidence="12" type="ORF">UFOVP1630_73</name>
    <name evidence="3" type="ORF">UFOVP288_48</name>
    <name evidence="4" type="ORF">UFOVP483_148</name>
    <name evidence="5" type="ORF">UFOVP573_67</name>
    <name evidence="6" type="ORF">UFOVP769_48</name>
    <name evidence="7" type="ORF">UFOVP962_16</name>
</gene>
<evidence type="ECO:0000313" key="5">
    <source>
        <dbReference type="EMBL" id="CAB4150929.1"/>
    </source>
</evidence>
<dbReference type="EMBL" id="LR797492">
    <property type="protein sequence ID" value="CAB4220100.1"/>
    <property type="molecule type" value="Genomic_DNA"/>
</dbReference>
<evidence type="ECO:0000313" key="12">
    <source>
        <dbReference type="EMBL" id="CAB4220100.1"/>
    </source>
</evidence>
<evidence type="ECO:0000313" key="11">
    <source>
        <dbReference type="EMBL" id="CAB4216167.1"/>
    </source>
</evidence>
<accession>A0A6J5LRQ8</accession>
<evidence type="ECO:0000256" key="1">
    <source>
        <dbReference type="SAM" id="MobiDB-lite"/>
    </source>
</evidence>
<feature type="domain" description="Clr5" evidence="2">
    <location>
        <begin position="9"/>
        <end position="49"/>
    </location>
</feature>
<organism evidence="3">
    <name type="scientific">uncultured Caudovirales phage</name>
    <dbReference type="NCBI Taxonomy" id="2100421"/>
    <lineage>
        <taxon>Viruses</taxon>
        <taxon>Duplodnaviria</taxon>
        <taxon>Heunggongvirae</taxon>
        <taxon>Uroviricota</taxon>
        <taxon>Caudoviricetes</taxon>
        <taxon>Peduoviridae</taxon>
        <taxon>Maltschvirus</taxon>
        <taxon>Maltschvirus maltsch</taxon>
    </lineage>
</organism>
<dbReference type="EMBL" id="LR797434">
    <property type="protein sequence ID" value="CAB4216167.1"/>
    <property type="molecule type" value="Genomic_DNA"/>
</dbReference>
<evidence type="ECO:0000259" key="2">
    <source>
        <dbReference type="Pfam" id="PF14420"/>
    </source>
</evidence>
<evidence type="ECO:0000313" key="4">
    <source>
        <dbReference type="EMBL" id="CAB4146186.1"/>
    </source>
</evidence>
<dbReference type="EMBL" id="LR797130">
    <property type="protein sequence ID" value="CAB4188832.1"/>
    <property type="molecule type" value="Genomic_DNA"/>
</dbReference>
<protein>
    <recommendedName>
        <fullName evidence="2">Clr5 domain-containing protein</fullName>
    </recommendedName>
</protein>
<dbReference type="EMBL" id="LR798423">
    <property type="protein sequence ID" value="CAB5230717.1"/>
    <property type="molecule type" value="Genomic_DNA"/>
</dbReference>
<evidence type="ECO:0000313" key="9">
    <source>
        <dbReference type="EMBL" id="CAB4188832.1"/>
    </source>
</evidence>
<evidence type="ECO:0000313" key="10">
    <source>
        <dbReference type="EMBL" id="CAB4191955.1"/>
    </source>
</evidence>
<dbReference type="EMBL" id="LR796980">
    <property type="protein sequence ID" value="CAB4178886.1"/>
    <property type="molecule type" value="Genomic_DNA"/>
</dbReference>
<evidence type="ECO:0000313" key="7">
    <source>
        <dbReference type="EMBL" id="CAB4173943.1"/>
    </source>
</evidence>
<evidence type="ECO:0000313" key="3">
    <source>
        <dbReference type="EMBL" id="CAB4135646.1"/>
    </source>
</evidence>
<evidence type="ECO:0000313" key="8">
    <source>
        <dbReference type="EMBL" id="CAB4178886.1"/>
    </source>
</evidence>
<sequence length="98" mass="11733">MANEPYKDRSFLYEMYVQRRMNLTDICKILKDTYNIEVTPQALYNWVKKYDLLKFRGKGRSLTTAGPKRAKSAAQIDAEKRKRELRKRSELQRKRMGK</sequence>
<evidence type="ECO:0000313" key="6">
    <source>
        <dbReference type="EMBL" id="CAB4161359.1"/>
    </source>
</evidence>
<dbReference type="Pfam" id="PF14420">
    <property type="entry name" value="Clr5"/>
    <property type="match status" value="1"/>
</dbReference>
<dbReference type="EMBL" id="LR796461">
    <property type="protein sequence ID" value="CAB4146186.1"/>
    <property type="molecule type" value="Genomic_DNA"/>
</dbReference>
<dbReference type="EMBL" id="LR796305">
    <property type="protein sequence ID" value="CAB4135646.1"/>
    <property type="molecule type" value="Genomic_DNA"/>
</dbReference>
<dbReference type="InterPro" id="IPR025676">
    <property type="entry name" value="Clr5_dom"/>
</dbReference>
<dbReference type="EMBL" id="LR796548">
    <property type="protein sequence ID" value="CAB4150929.1"/>
    <property type="molecule type" value="Genomic_DNA"/>
</dbReference>
<name>A0A6J5LRQ8_9CAUD</name>
<proteinExistence type="predicted"/>
<dbReference type="EMBL" id="LR796917">
    <property type="protein sequence ID" value="CAB4173943.1"/>
    <property type="molecule type" value="Genomic_DNA"/>
</dbReference>
<dbReference type="EMBL" id="LR796709">
    <property type="protein sequence ID" value="CAB4161359.1"/>
    <property type="molecule type" value="Genomic_DNA"/>
</dbReference>
<evidence type="ECO:0000313" key="13">
    <source>
        <dbReference type="EMBL" id="CAB5230717.1"/>
    </source>
</evidence>
<feature type="region of interest" description="Disordered" evidence="1">
    <location>
        <begin position="60"/>
        <end position="98"/>
    </location>
</feature>
<reference evidence="3" key="1">
    <citation type="submission" date="2020-04" db="EMBL/GenBank/DDBJ databases">
        <authorList>
            <person name="Chiriac C."/>
            <person name="Salcher M."/>
            <person name="Ghai R."/>
            <person name="Kavagutti S V."/>
        </authorList>
    </citation>
    <scope>NUCLEOTIDE SEQUENCE</scope>
</reference>